<dbReference type="Proteomes" id="UP001439008">
    <property type="component" value="Unassembled WGS sequence"/>
</dbReference>
<proteinExistence type="predicted"/>
<dbReference type="EMBL" id="JBDODL010005910">
    <property type="protein sequence ID" value="MES1923378.1"/>
    <property type="molecule type" value="Genomic_DNA"/>
</dbReference>
<protein>
    <submittedName>
        <fullName evidence="1">Uncharacterized protein</fullName>
    </submittedName>
</protein>
<accession>A0ABV2AVG7</accession>
<organism evidence="1 2">
    <name type="scientific">Bonamia ostreae</name>
    <dbReference type="NCBI Taxonomy" id="126728"/>
    <lineage>
        <taxon>Eukaryota</taxon>
        <taxon>Sar</taxon>
        <taxon>Rhizaria</taxon>
        <taxon>Endomyxa</taxon>
        <taxon>Ascetosporea</taxon>
        <taxon>Haplosporida</taxon>
        <taxon>Bonamia</taxon>
    </lineage>
</organism>
<name>A0ABV2AVG7_9EUKA</name>
<gene>
    <name evidence="1" type="ORF">MHBO_004942</name>
</gene>
<sequence length="56" mass="6241">MRLVVKLDCVSENLGTMKGDPVKITPSDDVEPYCVTTPRSIPFLLLPKVRNGLDRL</sequence>
<feature type="non-terminal residue" evidence="1">
    <location>
        <position position="56"/>
    </location>
</feature>
<comment type="caution">
    <text evidence="1">The sequence shown here is derived from an EMBL/GenBank/DDBJ whole genome shotgun (WGS) entry which is preliminary data.</text>
</comment>
<evidence type="ECO:0000313" key="2">
    <source>
        <dbReference type="Proteomes" id="UP001439008"/>
    </source>
</evidence>
<evidence type="ECO:0000313" key="1">
    <source>
        <dbReference type="EMBL" id="MES1923378.1"/>
    </source>
</evidence>
<reference evidence="1 2" key="1">
    <citation type="journal article" date="2024" name="BMC Biol.">
        <title>Comparative genomics of Ascetosporea gives new insight into the evolutionary basis for animal parasitism in Rhizaria.</title>
        <authorList>
            <person name="Hiltunen Thoren M."/>
            <person name="Onut-Brannstrom I."/>
            <person name="Alfjorden A."/>
            <person name="Peckova H."/>
            <person name="Swords F."/>
            <person name="Hooper C."/>
            <person name="Holzer A.S."/>
            <person name="Bass D."/>
            <person name="Burki F."/>
        </authorList>
    </citation>
    <scope>NUCLEOTIDE SEQUENCE [LARGE SCALE GENOMIC DNA]</scope>
    <source>
        <strain evidence="1">20-A016</strain>
    </source>
</reference>
<keyword evidence="2" id="KW-1185">Reference proteome</keyword>